<dbReference type="Pfam" id="PF00512">
    <property type="entry name" value="HisKA"/>
    <property type="match status" value="1"/>
</dbReference>
<feature type="domain" description="Histidine kinase" evidence="12">
    <location>
        <begin position="209"/>
        <end position="411"/>
    </location>
</feature>
<evidence type="ECO:0000259" key="12">
    <source>
        <dbReference type="PROSITE" id="PS50109"/>
    </source>
</evidence>
<keyword evidence="10 11" id="KW-0472">Membrane</keyword>
<dbReference type="InterPro" id="IPR005467">
    <property type="entry name" value="His_kinase_dom"/>
</dbReference>
<dbReference type="InterPro" id="IPR003661">
    <property type="entry name" value="HisK_dim/P_dom"/>
</dbReference>
<comment type="catalytic activity">
    <reaction evidence="1">
        <text>ATP + protein L-histidine = ADP + protein N-phospho-L-histidine.</text>
        <dbReference type="EC" id="2.7.13.3"/>
    </reaction>
</comment>
<dbReference type="InterPro" id="IPR003660">
    <property type="entry name" value="HAMP_dom"/>
</dbReference>
<dbReference type="SMART" id="SM00388">
    <property type="entry name" value="HisKA"/>
    <property type="match status" value="1"/>
</dbReference>
<dbReference type="Gene3D" id="3.30.565.10">
    <property type="entry name" value="Histidine kinase-like ATPase, C-terminal domain"/>
    <property type="match status" value="1"/>
</dbReference>
<keyword evidence="4" id="KW-0597">Phosphoprotein</keyword>
<dbReference type="SMART" id="SM00387">
    <property type="entry name" value="HATPase_c"/>
    <property type="match status" value="1"/>
</dbReference>
<dbReference type="EC" id="2.7.13.3" evidence="3"/>
<feature type="transmembrane region" description="Helical" evidence="11">
    <location>
        <begin position="7"/>
        <end position="30"/>
    </location>
</feature>
<evidence type="ECO:0000313" key="14">
    <source>
        <dbReference type="EMBL" id="HGK24517.1"/>
    </source>
</evidence>
<dbReference type="Pfam" id="PF02518">
    <property type="entry name" value="HATPase_c"/>
    <property type="match status" value="1"/>
</dbReference>
<dbReference type="FunFam" id="1.10.287.130:FF:000001">
    <property type="entry name" value="Two-component sensor histidine kinase"/>
    <property type="match status" value="1"/>
</dbReference>
<feature type="transmembrane region" description="Helical" evidence="11">
    <location>
        <begin position="42"/>
        <end position="61"/>
    </location>
</feature>
<accession>A0A7V3ZK98</accession>
<evidence type="ECO:0000256" key="1">
    <source>
        <dbReference type="ARBA" id="ARBA00000085"/>
    </source>
</evidence>
<gene>
    <name evidence="14" type="ORF">ENU78_08880</name>
</gene>
<feature type="transmembrane region" description="Helical" evidence="11">
    <location>
        <begin position="129"/>
        <end position="147"/>
    </location>
</feature>
<evidence type="ECO:0000256" key="11">
    <source>
        <dbReference type="SAM" id="Phobius"/>
    </source>
</evidence>
<dbReference type="Gene3D" id="1.10.287.130">
    <property type="match status" value="1"/>
</dbReference>
<evidence type="ECO:0000256" key="7">
    <source>
        <dbReference type="ARBA" id="ARBA00022777"/>
    </source>
</evidence>
<comment type="caution">
    <text evidence="14">The sequence shown here is derived from an EMBL/GenBank/DDBJ whole genome shotgun (WGS) entry which is preliminary data.</text>
</comment>
<evidence type="ECO:0000256" key="6">
    <source>
        <dbReference type="ARBA" id="ARBA00022692"/>
    </source>
</evidence>
<evidence type="ECO:0000256" key="5">
    <source>
        <dbReference type="ARBA" id="ARBA00022679"/>
    </source>
</evidence>
<keyword evidence="8 11" id="KW-1133">Transmembrane helix</keyword>
<reference evidence="14" key="1">
    <citation type="journal article" date="2020" name="mSystems">
        <title>Genome- and Community-Level Interaction Insights into Carbon Utilization and Element Cycling Functions of Hydrothermarchaeota in Hydrothermal Sediment.</title>
        <authorList>
            <person name="Zhou Z."/>
            <person name="Liu Y."/>
            <person name="Xu W."/>
            <person name="Pan J."/>
            <person name="Luo Z.H."/>
            <person name="Li M."/>
        </authorList>
    </citation>
    <scope>NUCLEOTIDE SEQUENCE [LARGE SCALE GENOMIC DNA]</scope>
    <source>
        <strain evidence="14">SpSt-70</strain>
    </source>
</reference>
<dbReference type="EMBL" id="DTDV01000023">
    <property type="protein sequence ID" value="HGK24517.1"/>
    <property type="molecule type" value="Genomic_DNA"/>
</dbReference>
<dbReference type="GO" id="GO:0000155">
    <property type="term" value="F:phosphorelay sensor kinase activity"/>
    <property type="evidence" value="ECO:0007669"/>
    <property type="project" value="InterPro"/>
</dbReference>
<dbReference type="InterPro" id="IPR036097">
    <property type="entry name" value="HisK_dim/P_sf"/>
</dbReference>
<evidence type="ECO:0000256" key="10">
    <source>
        <dbReference type="ARBA" id="ARBA00023136"/>
    </source>
</evidence>
<dbReference type="InterPro" id="IPR050398">
    <property type="entry name" value="HssS/ArlS-like"/>
</dbReference>
<keyword evidence="5" id="KW-0808">Transferase</keyword>
<evidence type="ECO:0000256" key="8">
    <source>
        <dbReference type="ARBA" id="ARBA00022989"/>
    </source>
</evidence>
<name>A0A7V3ZK98_DICTH</name>
<keyword evidence="9" id="KW-0902">Two-component regulatory system</keyword>
<evidence type="ECO:0000256" key="9">
    <source>
        <dbReference type="ARBA" id="ARBA00023012"/>
    </source>
</evidence>
<dbReference type="CDD" id="cd00082">
    <property type="entry name" value="HisKA"/>
    <property type="match status" value="1"/>
</dbReference>
<sequence length="411" mass="47388">MKIAWKITLIYAFILFFLITILSFIFYVQTQNVLMDENKKDLYRTFMGLGIGRGFMMGRMMGGRISSFYISENGNIIQDPFNLGLVEKEGIYQTSDGSYVLVIKRNDYFIGKDITSTIISLNRLRRTSIFISLLGIVPSLFIGYFLSQRMLYPIRKIIRDANLIDIKKPGNRIELPSARDELWELANTLNVLLDRIEKAYKREEEFSSDISHELKTPLTSILGYIRMLKRWGKEDKKVLEESLDILESTTLDMINMVDTLLEISRVPEDIKKEDVDVGEFLREILEKYKGIYPNFEFKIRINDGPIIKTSKKVIEIILGILIDNAVKNSLDKKEIEIGYKEGKFFVRDFGRGIPEEEIPKIFERFYKLDKSRSSKGYGLGLSLAKKLAESIGSDIIVESKEGEGSVFYIKV</sequence>
<comment type="subcellular location">
    <subcellularLocation>
        <location evidence="2">Membrane</location>
        <topology evidence="2">Multi-pass membrane protein</topology>
    </subcellularLocation>
</comment>
<dbReference type="CDD" id="cd00075">
    <property type="entry name" value="HATPase"/>
    <property type="match status" value="1"/>
</dbReference>
<dbReference type="PANTHER" id="PTHR45528">
    <property type="entry name" value="SENSOR HISTIDINE KINASE CPXA"/>
    <property type="match status" value="1"/>
</dbReference>
<evidence type="ECO:0000259" key="13">
    <source>
        <dbReference type="PROSITE" id="PS50885"/>
    </source>
</evidence>
<evidence type="ECO:0000256" key="2">
    <source>
        <dbReference type="ARBA" id="ARBA00004141"/>
    </source>
</evidence>
<dbReference type="RefSeq" id="WP_149122288.1">
    <property type="nucleotide sequence ID" value="NZ_VTFL01000001.1"/>
</dbReference>
<keyword evidence="6 11" id="KW-0812">Transmembrane</keyword>
<dbReference type="PROSITE" id="PS50109">
    <property type="entry name" value="HIS_KIN"/>
    <property type="match status" value="1"/>
</dbReference>
<dbReference type="AlphaFoldDB" id="A0A7V3ZK98"/>
<evidence type="ECO:0000256" key="3">
    <source>
        <dbReference type="ARBA" id="ARBA00012438"/>
    </source>
</evidence>
<dbReference type="InterPro" id="IPR003594">
    <property type="entry name" value="HATPase_dom"/>
</dbReference>
<dbReference type="InterPro" id="IPR036890">
    <property type="entry name" value="HATPase_C_sf"/>
</dbReference>
<organism evidence="14">
    <name type="scientific">Dictyoglomus thermophilum</name>
    <dbReference type="NCBI Taxonomy" id="14"/>
    <lineage>
        <taxon>Bacteria</taxon>
        <taxon>Pseudomonadati</taxon>
        <taxon>Dictyoglomota</taxon>
        <taxon>Dictyoglomia</taxon>
        <taxon>Dictyoglomales</taxon>
        <taxon>Dictyoglomaceae</taxon>
        <taxon>Dictyoglomus</taxon>
    </lineage>
</organism>
<dbReference type="InterPro" id="IPR004358">
    <property type="entry name" value="Sig_transdc_His_kin-like_C"/>
</dbReference>
<proteinExistence type="predicted"/>
<evidence type="ECO:0000256" key="4">
    <source>
        <dbReference type="ARBA" id="ARBA00022553"/>
    </source>
</evidence>
<feature type="domain" description="HAMP" evidence="13">
    <location>
        <begin position="148"/>
        <end position="201"/>
    </location>
</feature>
<dbReference type="SUPFAM" id="SSF55874">
    <property type="entry name" value="ATPase domain of HSP90 chaperone/DNA topoisomerase II/histidine kinase"/>
    <property type="match status" value="1"/>
</dbReference>
<dbReference type="PROSITE" id="PS50885">
    <property type="entry name" value="HAMP"/>
    <property type="match status" value="1"/>
</dbReference>
<dbReference type="PANTHER" id="PTHR45528:SF12">
    <property type="entry name" value="SENSOR HISTIDINE KINASE ARSS"/>
    <property type="match status" value="1"/>
</dbReference>
<dbReference type="GO" id="GO:0016020">
    <property type="term" value="C:membrane"/>
    <property type="evidence" value="ECO:0007669"/>
    <property type="project" value="UniProtKB-SubCell"/>
</dbReference>
<protein>
    <recommendedName>
        <fullName evidence="3">histidine kinase</fullName>
        <ecNumber evidence="3">2.7.13.3</ecNumber>
    </recommendedName>
</protein>
<dbReference type="Gene3D" id="6.10.340.10">
    <property type="match status" value="1"/>
</dbReference>
<dbReference type="PRINTS" id="PR00344">
    <property type="entry name" value="BCTRLSENSOR"/>
</dbReference>
<dbReference type="SUPFAM" id="SSF47384">
    <property type="entry name" value="Homodimeric domain of signal transducing histidine kinase"/>
    <property type="match status" value="1"/>
</dbReference>
<keyword evidence="7 14" id="KW-0418">Kinase</keyword>